<evidence type="ECO:0000313" key="2">
    <source>
        <dbReference type="Proteomes" id="UP000198779"/>
    </source>
</evidence>
<proteinExistence type="predicted"/>
<dbReference type="RefSeq" id="WP_091816044.1">
    <property type="nucleotide sequence ID" value="NZ_CP091791.1"/>
</dbReference>
<evidence type="ECO:0000313" key="1">
    <source>
        <dbReference type="EMBL" id="SDG53451.1"/>
    </source>
</evidence>
<dbReference type="Proteomes" id="UP000198779">
    <property type="component" value="Unassembled WGS sequence"/>
</dbReference>
<dbReference type="STRING" id="645274.SAMN04487901_10550"/>
<gene>
    <name evidence="1" type="ORF">SAMN04487901_10550</name>
</gene>
<name>A0A1G7V1Q2_9BACT</name>
<dbReference type="AlphaFoldDB" id="A0A1G7V1Q2"/>
<reference evidence="2" key="1">
    <citation type="submission" date="2016-10" db="EMBL/GenBank/DDBJ databases">
        <authorList>
            <person name="Varghese N."/>
            <person name="Submissions S."/>
        </authorList>
    </citation>
    <scope>NUCLEOTIDE SEQUENCE [LARGE SCALE GENOMIC DNA]</scope>
    <source>
        <strain evidence="2">BP1-148</strain>
    </source>
</reference>
<keyword evidence="2" id="KW-1185">Reference proteome</keyword>
<protein>
    <recommendedName>
        <fullName evidence="3">Pilus assembly protein HicB</fullName>
    </recommendedName>
</protein>
<evidence type="ECO:0008006" key="3">
    <source>
        <dbReference type="Google" id="ProtNLM"/>
    </source>
</evidence>
<sequence length="133" mass="14948">MRKVLVIVSQASDGTFWCHTEKDVYGAGLNAAGQTVKEAKDDLLACLEEAKADYEESGKTAEQVEFRYQYDLQSFFDYFSFLNVTEVAKRAGINPSLMRQYTRGIKTAGEKTYERLTACMASITKDLQAASFR</sequence>
<dbReference type="EMBL" id="FNCQ01000005">
    <property type="protein sequence ID" value="SDG53451.1"/>
    <property type="molecule type" value="Genomic_DNA"/>
</dbReference>
<organism evidence="1 2">
    <name type="scientific">Prevotella communis</name>
    <dbReference type="NCBI Taxonomy" id="2913614"/>
    <lineage>
        <taxon>Bacteria</taxon>
        <taxon>Pseudomonadati</taxon>
        <taxon>Bacteroidota</taxon>
        <taxon>Bacteroidia</taxon>
        <taxon>Bacteroidales</taxon>
        <taxon>Prevotellaceae</taxon>
        <taxon>Prevotella</taxon>
    </lineage>
</organism>
<accession>A0A1G7V1Q2</accession>